<keyword evidence="2" id="KW-1185">Reference proteome</keyword>
<accession>A0A923KRQ8</accession>
<gene>
    <name evidence="1" type="ORF">H8K36_03735</name>
</gene>
<dbReference type="AlphaFoldDB" id="A0A923KRQ8"/>
<organism evidence="1 2">
    <name type="scientific">Undibacterium nitidum</name>
    <dbReference type="NCBI Taxonomy" id="2762298"/>
    <lineage>
        <taxon>Bacteria</taxon>
        <taxon>Pseudomonadati</taxon>
        <taxon>Pseudomonadota</taxon>
        <taxon>Betaproteobacteria</taxon>
        <taxon>Burkholderiales</taxon>
        <taxon>Oxalobacteraceae</taxon>
        <taxon>Undibacterium</taxon>
    </lineage>
</organism>
<evidence type="ECO:0000313" key="1">
    <source>
        <dbReference type="EMBL" id="MBC3880471.1"/>
    </source>
</evidence>
<dbReference type="EMBL" id="JACOFZ010000001">
    <property type="protein sequence ID" value="MBC3880471.1"/>
    <property type="molecule type" value="Genomic_DNA"/>
</dbReference>
<sequence length="233" mass="26289">MAGNINGNAYALTILSPIKSAYTADEIAYADLIRDRLQGWNFENNSPMAKVPNTYLCRFFVLDDVYTESQPTGGGLDTVRDLSPFVTDPMRRAAVPKEDHLQSRYLVFSCNFYGGPKADLDAYLRGMWQAINDRIKEIWSYCYGFDQVSDADSFIVYMKKCQLTASLFFDGSNDEPLAEQLKALYLKQEFAKFVIDNQGLDAAAIKVNMQAFMQRVAPNNLTAPTWSAGKYRL</sequence>
<protein>
    <submittedName>
        <fullName evidence="1">Uncharacterized protein</fullName>
    </submittedName>
</protein>
<comment type="caution">
    <text evidence="1">The sequence shown here is derived from an EMBL/GenBank/DDBJ whole genome shotgun (WGS) entry which is preliminary data.</text>
</comment>
<proteinExistence type="predicted"/>
<dbReference type="Proteomes" id="UP000627446">
    <property type="component" value="Unassembled WGS sequence"/>
</dbReference>
<name>A0A923KRQ8_9BURK</name>
<reference evidence="1" key="1">
    <citation type="submission" date="2020-08" db="EMBL/GenBank/DDBJ databases">
        <title>Novel species isolated from subtropical streams in China.</title>
        <authorList>
            <person name="Lu H."/>
        </authorList>
    </citation>
    <scope>NUCLEOTIDE SEQUENCE</scope>
    <source>
        <strain evidence="1">LX22W</strain>
    </source>
</reference>
<dbReference type="RefSeq" id="WP_186915022.1">
    <property type="nucleotide sequence ID" value="NZ_JACOFZ010000001.1"/>
</dbReference>
<evidence type="ECO:0000313" key="2">
    <source>
        <dbReference type="Proteomes" id="UP000627446"/>
    </source>
</evidence>